<dbReference type="GO" id="GO:0004725">
    <property type="term" value="F:protein tyrosine phosphatase activity"/>
    <property type="evidence" value="ECO:0007669"/>
    <property type="project" value="InterPro"/>
</dbReference>
<dbReference type="InterPro" id="IPR016130">
    <property type="entry name" value="Tyr_Pase_AS"/>
</dbReference>
<sequence length="217" mass="24372">MKQEATSTEFKCNDLLYWHRPNLANTPAKRYYSVMDSKVFKVKSIGQGTLFIMPCPKPEQLEDSLLHLKHLGINKVVSLLEIEEAVHLGAANEGEMCKRLDMSFEQFPIRDRNIPKNPAKFRQLVNTLYEELYNGTSIAIHCYAGIGRTGLLAGGLMITEGISVGSAVELMSDARGRNMPQTQDQYEYLMDYAAGEEALEVAPKNTGNWFTRLFSTA</sequence>
<dbReference type="PROSITE" id="PS50056">
    <property type="entry name" value="TYR_PHOSPHATASE_2"/>
    <property type="match status" value="1"/>
</dbReference>
<dbReference type="InterPro" id="IPR003595">
    <property type="entry name" value="Tyr_Pase_cat"/>
</dbReference>
<dbReference type="SMART" id="SM00404">
    <property type="entry name" value="PTPc_motif"/>
    <property type="match status" value="1"/>
</dbReference>
<name>A0A6S6SKS1_9GAMM</name>
<dbReference type="InterPro" id="IPR000387">
    <property type="entry name" value="Tyr_Pase_dom"/>
</dbReference>
<dbReference type="InterPro" id="IPR000242">
    <property type="entry name" value="PTP_cat"/>
</dbReference>
<dbReference type="Pfam" id="PF22785">
    <property type="entry name" value="Tc-R-P"/>
    <property type="match status" value="1"/>
</dbReference>
<dbReference type="InterPro" id="IPR029021">
    <property type="entry name" value="Prot-tyrosine_phosphatase-like"/>
</dbReference>
<dbReference type="EMBL" id="CACVAT010000112">
    <property type="protein sequence ID" value="CAA6807939.1"/>
    <property type="molecule type" value="Genomic_DNA"/>
</dbReference>
<gene>
    <name evidence="2" type="ORF">HELGO_WM31687</name>
</gene>
<accession>A0A6S6SKS1</accession>
<dbReference type="PANTHER" id="PTHR23339">
    <property type="entry name" value="TYROSINE SPECIFIC PROTEIN PHOSPHATASE AND DUAL SPECIFICITY PROTEIN PHOSPHATASE"/>
    <property type="match status" value="1"/>
</dbReference>
<evidence type="ECO:0000259" key="1">
    <source>
        <dbReference type="PROSITE" id="PS50056"/>
    </source>
</evidence>
<dbReference type="AlphaFoldDB" id="A0A6S6SKS1"/>
<dbReference type="Gene3D" id="3.90.190.10">
    <property type="entry name" value="Protein tyrosine phosphatase superfamily"/>
    <property type="match status" value="1"/>
</dbReference>
<protein>
    <submittedName>
        <fullName evidence="2">Protein tyrosine phosphatase</fullName>
    </submittedName>
</protein>
<dbReference type="PRINTS" id="PR00700">
    <property type="entry name" value="PRTYPHPHTASE"/>
</dbReference>
<evidence type="ECO:0000313" key="2">
    <source>
        <dbReference type="EMBL" id="CAA6807939.1"/>
    </source>
</evidence>
<proteinExistence type="predicted"/>
<dbReference type="PROSITE" id="PS00383">
    <property type="entry name" value="TYR_PHOSPHATASE_1"/>
    <property type="match status" value="1"/>
</dbReference>
<dbReference type="InterPro" id="IPR050561">
    <property type="entry name" value="PTP"/>
</dbReference>
<feature type="domain" description="Tyrosine specific protein phosphatases" evidence="1">
    <location>
        <begin position="119"/>
        <end position="186"/>
    </location>
</feature>
<reference evidence="2" key="1">
    <citation type="submission" date="2020-01" db="EMBL/GenBank/DDBJ databases">
        <authorList>
            <person name="Meier V. D."/>
            <person name="Meier V D."/>
        </authorList>
    </citation>
    <scope>NUCLEOTIDE SEQUENCE</scope>
    <source>
        <strain evidence="2">HLG_WM_MAG_09</strain>
    </source>
</reference>
<dbReference type="SUPFAM" id="SSF52799">
    <property type="entry name" value="(Phosphotyrosine protein) phosphatases II"/>
    <property type="match status" value="1"/>
</dbReference>
<organism evidence="2">
    <name type="scientific">uncultured Thiotrichaceae bacterium</name>
    <dbReference type="NCBI Taxonomy" id="298394"/>
    <lineage>
        <taxon>Bacteria</taxon>
        <taxon>Pseudomonadati</taxon>
        <taxon>Pseudomonadota</taxon>
        <taxon>Gammaproteobacteria</taxon>
        <taxon>Thiotrichales</taxon>
        <taxon>Thiotrichaceae</taxon>
        <taxon>environmental samples</taxon>
    </lineage>
</organism>